<accession>A0A392SK48</accession>
<keyword evidence="3" id="KW-1185">Reference proteome</keyword>
<name>A0A392SK48_9FABA</name>
<feature type="region of interest" description="Disordered" evidence="1">
    <location>
        <begin position="1"/>
        <end position="22"/>
    </location>
</feature>
<sequence>RYLTLKGTPPNHGSDQNKVSTPFPTLLSIPFANHPRRPLISLAIPYSSNLPPPRGTSPPPTDNLPATSPYRAASTKR</sequence>
<reference evidence="2 3" key="1">
    <citation type="journal article" date="2018" name="Front. Plant Sci.">
        <title>Red Clover (Trifolium pratense) and Zigzag Clover (T. medium) - A Picture of Genomic Similarities and Differences.</title>
        <authorList>
            <person name="Dluhosova J."/>
            <person name="Istvanek J."/>
            <person name="Nedelnik J."/>
            <person name="Repkova J."/>
        </authorList>
    </citation>
    <scope>NUCLEOTIDE SEQUENCE [LARGE SCALE GENOMIC DNA]</scope>
    <source>
        <strain evidence="3">cv. 10/8</strain>
        <tissue evidence="2">Leaf</tissue>
    </source>
</reference>
<evidence type="ECO:0000313" key="3">
    <source>
        <dbReference type="Proteomes" id="UP000265520"/>
    </source>
</evidence>
<protein>
    <submittedName>
        <fullName evidence="2">Uncharacterized protein</fullName>
    </submittedName>
</protein>
<dbReference type="AlphaFoldDB" id="A0A392SK48"/>
<feature type="compositionally biased region" description="Polar residues" evidence="1">
    <location>
        <begin position="11"/>
        <end position="22"/>
    </location>
</feature>
<feature type="non-terminal residue" evidence="2">
    <location>
        <position position="1"/>
    </location>
</feature>
<organism evidence="2 3">
    <name type="scientific">Trifolium medium</name>
    <dbReference type="NCBI Taxonomy" id="97028"/>
    <lineage>
        <taxon>Eukaryota</taxon>
        <taxon>Viridiplantae</taxon>
        <taxon>Streptophyta</taxon>
        <taxon>Embryophyta</taxon>
        <taxon>Tracheophyta</taxon>
        <taxon>Spermatophyta</taxon>
        <taxon>Magnoliopsida</taxon>
        <taxon>eudicotyledons</taxon>
        <taxon>Gunneridae</taxon>
        <taxon>Pentapetalae</taxon>
        <taxon>rosids</taxon>
        <taxon>fabids</taxon>
        <taxon>Fabales</taxon>
        <taxon>Fabaceae</taxon>
        <taxon>Papilionoideae</taxon>
        <taxon>50 kb inversion clade</taxon>
        <taxon>NPAAA clade</taxon>
        <taxon>Hologalegina</taxon>
        <taxon>IRL clade</taxon>
        <taxon>Trifolieae</taxon>
        <taxon>Trifolium</taxon>
    </lineage>
</organism>
<comment type="caution">
    <text evidence="2">The sequence shown here is derived from an EMBL/GenBank/DDBJ whole genome shotgun (WGS) entry which is preliminary data.</text>
</comment>
<dbReference type="Proteomes" id="UP000265520">
    <property type="component" value="Unassembled WGS sequence"/>
</dbReference>
<proteinExistence type="predicted"/>
<evidence type="ECO:0000256" key="1">
    <source>
        <dbReference type="SAM" id="MobiDB-lite"/>
    </source>
</evidence>
<feature type="compositionally biased region" description="Pro residues" evidence="1">
    <location>
        <begin position="50"/>
        <end position="62"/>
    </location>
</feature>
<feature type="region of interest" description="Disordered" evidence="1">
    <location>
        <begin position="44"/>
        <end position="77"/>
    </location>
</feature>
<evidence type="ECO:0000313" key="2">
    <source>
        <dbReference type="EMBL" id="MCI49233.1"/>
    </source>
</evidence>
<dbReference type="EMBL" id="LXQA010398168">
    <property type="protein sequence ID" value="MCI49233.1"/>
    <property type="molecule type" value="Genomic_DNA"/>
</dbReference>